<gene>
    <name evidence="1" type="ORF">E7Z73_07790</name>
</gene>
<organism evidence="1 2">
    <name type="scientific">Methanobrevibacter millerae</name>
    <dbReference type="NCBI Taxonomy" id="230361"/>
    <lineage>
        <taxon>Archaea</taxon>
        <taxon>Methanobacteriati</taxon>
        <taxon>Methanobacteriota</taxon>
        <taxon>Methanomada group</taxon>
        <taxon>Methanobacteria</taxon>
        <taxon>Methanobacteriales</taxon>
        <taxon>Methanobacteriaceae</taxon>
        <taxon>Methanobrevibacter</taxon>
    </lineage>
</organism>
<dbReference type="AlphaFoldDB" id="A0A8T3VEL1"/>
<dbReference type="RefSeq" id="WP_303737270.1">
    <property type="nucleotide sequence ID" value="NZ_SUTE01000061.1"/>
</dbReference>
<evidence type="ECO:0000313" key="1">
    <source>
        <dbReference type="EMBL" id="MBE6505622.1"/>
    </source>
</evidence>
<dbReference type="Proteomes" id="UP000762703">
    <property type="component" value="Unassembled WGS sequence"/>
</dbReference>
<protein>
    <submittedName>
        <fullName evidence="1">Uncharacterized protein</fullName>
    </submittedName>
</protein>
<proteinExistence type="predicted"/>
<dbReference type="EMBL" id="SUTE01000061">
    <property type="protein sequence ID" value="MBE6505622.1"/>
    <property type="molecule type" value="Genomic_DNA"/>
</dbReference>
<accession>A0A8T3VEL1</accession>
<evidence type="ECO:0000313" key="2">
    <source>
        <dbReference type="Proteomes" id="UP000762703"/>
    </source>
</evidence>
<comment type="caution">
    <text evidence="1">The sequence shown here is derived from an EMBL/GenBank/DDBJ whole genome shotgun (WGS) entry which is preliminary data.</text>
</comment>
<name>A0A8T3VEL1_9EURY</name>
<sequence length="82" mass="9942">MNNYNEILKYIQEEIVPKYPEIESCTMHVLPGSLDKNIEYIFKLNSSMSENEFWRLWADVDFEIHKFYDDLNLNFDFITILI</sequence>
<reference evidence="1" key="1">
    <citation type="submission" date="2019-04" db="EMBL/GenBank/DDBJ databases">
        <title>Evolution of Biomass-Degrading Anaerobic Consortia Revealed by Metagenomics.</title>
        <authorList>
            <person name="Peng X."/>
        </authorList>
    </citation>
    <scope>NUCLEOTIDE SEQUENCE</scope>
    <source>
        <strain evidence="1">SIG12</strain>
    </source>
</reference>